<name>A0A5N5HWK5_9ROSA</name>
<evidence type="ECO:0000256" key="1">
    <source>
        <dbReference type="ARBA" id="ARBA00004167"/>
    </source>
</evidence>
<reference evidence="12 13" key="1">
    <citation type="submission" date="2019-09" db="EMBL/GenBank/DDBJ databases">
        <authorList>
            <person name="Ou C."/>
        </authorList>
    </citation>
    <scope>NUCLEOTIDE SEQUENCE [LARGE SCALE GENOMIC DNA]</scope>
    <source>
        <strain evidence="12">S2</strain>
        <tissue evidence="12">Leaf</tissue>
    </source>
</reference>
<dbReference type="GO" id="GO:0016020">
    <property type="term" value="C:membrane"/>
    <property type="evidence" value="ECO:0007669"/>
    <property type="project" value="UniProtKB-SubCell"/>
</dbReference>
<keyword evidence="6" id="KW-1015">Disulfide bond</keyword>
<keyword evidence="3 9" id="KW-0732">Signal</keyword>
<dbReference type="InterPro" id="IPR000719">
    <property type="entry name" value="Prot_kinase_dom"/>
</dbReference>
<dbReference type="InterPro" id="IPR011009">
    <property type="entry name" value="Kinase-like_dom_sf"/>
</dbReference>
<feature type="transmembrane region" description="Helical" evidence="8">
    <location>
        <begin position="318"/>
        <end position="341"/>
    </location>
</feature>
<dbReference type="FunFam" id="2.90.10.10:FF:000006">
    <property type="entry name" value="Serine/threonine-protein kinase"/>
    <property type="match status" value="1"/>
</dbReference>
<dbReference type="Proteomes" id="UP000327157">
    <property type="component" value="Chromosome 12"/>
</dbReference>
<keyword evidence="12" id="KW-0418">Kinase</keyword>
<keyword evidence="4 8" id="KW-1133">Transmembrane helix</keyword>
<keyword evidence="5 8" id="KW-0472">Membrane</keyword>
<dbReference type="GO" id="GO:0004672">
    <property type="term" value="F:protein kinase activity"/>
    <property type="evidence" value="ECO:0007669"/>
    <property type="project" value="InterPro"/>
</dbReference>
<dbReference type="SMART" id="SM00220">
    <property type="entry name" value="S_TKc"/>
    <property type="match status" value="1"/>
</dbReference>
<organism evidence="12 13">
    <name type="scientific">Pyrus ussuriensis x Pyrus communis</name>
    <dbReference type="NCBI Taxonomy" id="2448454"/>
    <lineage>
        <taxon>Eukaryota</taxon>
        <taxon>Viridiplantae</taxon>
        <taxon>Streptophyta</taxon>
        <taxon>Embryophyta</taxon>
        <taxon>Tracheophyta</taxon>
        <taxon>Spermatophyta</taxon>
        <taxon>Magnoliopsida</taxon>
        <taxon>eudicotyledons</taxon>
        <taxon>Gunneridae</taxon>
        <taxon>Pentapetalae</taxon>
        <taxon>rosids</taxon>
        <taxon>fabids</taxon>
        <taxon>Rosales</taxon>
        <taxon>Rosaceae</taxon>
        <taxon>Amygdaloideae</taxon>
        <taxon>Maleae</taxon>
        <taxon>Pyrus</taxon>
    </lineage>
</organism>
<keyword evidence="13" id="KW-1185">Reference proteome</keyword>
<dbReference type="CDD" id="cd00028">
    <property type="entry name" value="B_lectin"/>
    <property type="match status" value="1"/>
</dbReference>
<accession>A0A5N5HWK5</accession>
<gene>
    <name evidence="12" type="ORF">D8674_008120</name>
</gene>
<dbReference type="OrthoDB" id="619632at2759"/>
<dbReference type="PROSITE" id="PS50927">
    <property type="entry name" value="BULB_LECTIN"/>
    <property type="match status" value="1"/>
</dbReference>
<evidence type="ECO:0000256" key="7">
    <source>
        <dbReference type="ARBA" id="ARBA00023180"/>
    </source>
</evidence>
<evidence type="ECO:0000256" key="5">
    <source>
        <dbReference type="ARBA" id="ARBA00023136"/>
    </source>
</evidence>
<comment type="subcellular location">
    <subcellularLocation>
        <location evidence="1">Membrane</location>
        <topology evidence="1">Single-pass membrane protein</topology>
    </subcellularLocation>
</comment>
<feature type="chain" id="PRO_5024333234" evidence="9">
    <location>
        <begin position="20"/>
        <end position="533"/>
    </location>
</feature>
<evidence type="ECO:0000256" key="2">
    <source>
        <dbReference type="ARBA" id="ARBA00022692"/>
    </source>
</evidence>
<protein>
    <submittedName>
        <fullName evidence="12">Receptor protein kinase ZmPK1</fullName>
    </submittedName>
</protein>
<evidence type="ECO:0000256" key="4">
    <source>
        <dbReference type="ARBA" id="ARBA00022989"/>
    </source>
</evidence>
<dbReference type="SUPFAM" id="SSF56112">
    <property type="entry name" value="Protein kinase-like (PK-like)"/>
    <property type="match status" value="1"/>
</dbReference>
<evidence type="ECO:0000256" key="8">
    <source>
        <dbReference type="SAM" id="Phobius"/>
    </source>
</evidence>
<dbReference type="SUPFAM" id="SSF51110">
    <property type="entry name" value="alpha-D-mannose-specific plant lectins"/>
    <property type="match status" value="1"/>
</dbReference>
<feature type="domain" description="Protein kinase" evidence="10">
    <location>
        <begin position="164"/>
        <end position="533"/>
    </location>
</feature>
<dbReference type="SMART" id="SM00108">
    <property type="entry name" value="B_lectin"/>
    <property type="match status" value="1"/>
</dbReference>
<dbReference type="Gene3D" id="2.90.10.10">
    <property type="entry name" value="Bulb-type lectin domain"/>
    <property type="match status" value="1"/>
</dbReference>
<dbReference type="InterPro" id="IPR036426">
    <property type="entry name" value="Bulb-type_lectin_dom_sf"/>
</dbReference>
<comment type="caution">
    <text evidence="12">The sequence shown here is derived from an EMBL/GenBank/DDBJ whole genome shotgun (WGS) entry which is preliminary data.</text>
</comment>
<evidence type="ECO:0000313" key="12">
    <source>
        <dbReference type="EMBL" id="KAB2630601.1"/>
    </source>
</evidence>
<dbReference type="PANTHER" id="PTHR47974">
    <property type="entry name" value="OS07G0415500 PROTEIN"/>
    <property type="match status" value="1"/>
</dbReference>
<proteinExistence type="predicted"/>
<dbReference type="InterPro" id="IPR001480">
    <property type="entry name" value="Bulb-type_lectin_dom"/>
</dbReference>
<dbReference type="EMBL" id="SMOL01000143">
    <property type="protein sequence ID" value="KAB2630601.1"/>
    <property type="molecule type" value="Genomic_DNA"/>
</dbReference>
<dbReference type="AlphaFoldDB" id="A0A5N5HWK5"/>
<dbReference type="PANTHER" id="PTHR47974:SF3">
    <property type="entry name" value="RECEPTOR-LIKE SERINE_THREONINE-PROTEIN KINASE"/>
    <property type="match status" value="1"/>
</dbReference>
<evidence type="ECO:0000256" key="3">
    <source>
        <dbReference type="ARBA" id="ARBA00022729"/>
    </source>
</evidence>
<keyword evidence="12" id="KW-0808">Transferase</keyword>
<evidence type="ECO:0000256" key="6">
    <source>
        <dbReference type="ARBA" id="ARBA00023157"/>
    </source>
</evidence>
<dbReference type="Pfam" id="PF07714">
    <property type="entry name" value="PK_Tyr_Ser-Thr"/>
    <property type="match status" value="1"/>
</dbReference>
<evidence type="ECO:0000259" key="11">
    <source>
        <dbReference type="PROSITE" id="PS50927"/>
    </source>
</evidence>
<dbReference type="Pfam" id="PF01453">
    <property type="entry name" value="B_lectin"/>
    <property type="match status" value="1"/>
</dbReference>
<dbReference type="Gene3D" id="1.10.510.10">
    <property type="entry name" value="Transferase(Phosphotransferase) domain 1"/>
    <property type="match status" value="1"/>
</dbReference>
<dbReference type="GO" id="GO:0005524">
    <property type="term" value="F:ATP binding"/>
    <property type="evidence" value="ECO:0007669"/>
    <property type="project" value="InterPro"/>
</dbReference>
<dbReference type="InterPro" id="IPR001245">
    <property type="entry name" value="Ser-Thr/Tyr_kinase_cat_dom"/>
</dbReference>
<feature type="domain" description="Bulb-type lectin" evidence="11">
    <location>
        <begin position="20"/>
        <end position="148"/>
    </location>
</feature>
<reference evidence="13" key="2">
    <citation type="submission" date="2019-10" db="EMBL/GenBank/DDBJ databases">
        <title>A de novo genome assembly of a pear dwarfing rootstock.</title>
        <authorList>
            <person name="Wang F."/>
            <person name="Wang J."/>
            <person name="Li S."/>
            <person name="Zhang Y."/>
            <person name="Fang M."/>
            <person name="Ma L."/>
            <person name="Zhao Y."/>
            <person name="Jiang S."/>
        </authorList>
    </citation>
    <scope>NUCLEOTIDE SEQUENCE [LARGE SCALE GENOMIC DNA]</scope>
</reference>
<keyword evidence="7" id="KW-0325">Glycoprotein</keyword>
<sequence length="533" mass="60207">MGLPKFLILFLFAATVAWRQQQFPGLPSLSEGSSLTVEKESDLLVSPNGTFSSGFYKVGTDAYCYAIWFTNSTNKTVAWMANRDEPVSVRGSKLTLHKDGNLVLTDGVGSTVWSTSTFSNAGVEARLLETGNLVLINQSKGVIWQSFDFPTDTVLQSQRIVKKTMLVSMRSQGTYLSGYYNLKFDDTNVLYLIYNGPIISSVYWPSTDATVFYSKRTPYNSSRIAILNEAGQFRSNDNLNFNASDYGVVPKRRLTIDYDGILRLYSLDESTGLWEISWLSRSVKACQVDGLCGEYGAQVVFNSNDPEAERNRNWYMKYLIGFVGSFAVIEALCVGLTWWYLFGKHAHEELSNIAGYMALAMDFKRFTYAELTRATGNFKQKIGKGGFRTPQNILLADHLEPRVADFGMAKLFKDIHGIRDSYLAPEWMMNLKIDVKADVYSYGVVLLELLSGRSASSFLSTGGQYNEYNRLVHWVTEMIREEGLEKVIDPRLHHEFNTKLKRLMKVAMSCVQEDRKARPAMSKVVELLLENDE</sequence>
<reference evidence="12 13" key="3">
    <citation type="submission" date="2019-11" db="EMBL/GenBank/DDBJ databases">
        <title>A de novo genome assembly of a pear dwarfing rootstock.</title>
        <authorList>
            <person name="Wang F."/>
            <person name="Wang J."/>
            <person name="Li S."/>
            <person name="Zhang Y."/>
            <person name="Fang M."/>
            <person name="Ma L."/>
            <person name="Zhao Y."/>
            <person name="Jiang S."/>
        </authorList>
    </citation>
    <scope>NUCLEOTIDE SEQUENCE [LARGE SCALE GENOMIC DNA]</scope>
    <source>
        <strain evidence="12">S2</strain>
        <tissue evidence="12">Leaf</tissue>
    </source>
</reference>
<keyword evidence="2 8" id="KW-0812">Transmembrane</keyword>
<evidence type="ECO:0000256" key="9">
    <source>
        <dbReference type="SAM" id="SignalP"/>
    </source>
</evidence>
<keyword evidence="12" id="KW-0675">Receptor</keyword>
<feature type="signal peptide" evidence="9">
    <location>
        <begin position="1"/>
        <end position="19"/>
    </location>
</feature>
<evidence type="ECO:0000259" key="10">
    <source>
        <dbReference type="PROSITE" id="PS50011"/>
    </source>
</evidence>
<dbReference type="PROSITE" id="PS50011">
    <property type="entry name" value="PROTEIN_KINASE_DOM"/>
    <property type="match status" value="1"/>
</dbReference>
<evidence type="ECO:0000313" key="13">
    <source>
        <dbReference type="Proteomes" id="UP000327157"/>
    </source>
</evidence>